<dbReference type="EMBL" id="FOTW01000021">
    <property type="protein sequence ID" value="SFM48308.1"/>
    <property type="molecule type" value="Genomic_DNA"/>
</dbReference>
<evidence type="ECO:0000313" key="16">
    <source>
        <dbReference type="Proteomes" id="UP000199470"/>
    </source>
</evidence>
<dbReference type="FunFam" id="3.30.450.20:FF:000046">
    <property type="entry name" value="Aerotaxis sensor receptor"/>
    <property type="match status" value="1"/>
</dbReference>
<dbReference type="PROSITE" id="PS50885">
    <property type="entry name" value="HAMP"/>
    <property type="match status" value="1"/>
</dbReference>
<feature type="domain" description="Methyl-accepting transducer" evidence="12">
    <location>
        <begin position="272"/>
        <end position="501"/>
    </location>
</feature>
<dbReference type="InterPro" id="IPR013655">
    <property type="entry name" value="PAS_fold_3"/>
</dbReference>
<feature type="transmembrane region" description="Helical" evidence="11">
    <location>
        <begin position="169"/>
        <end position="187"/>
    </location>
</feature>
<evidence type="ECO:0000256" key="9">
    <source>
        <dbReference type="ARBA" id="ARBA00029447"/>
    </source>
</evidence>
<keyword evidence="10" id="KW-0807">Transducer</keyword>
<evidence type="ECO:0000256" key="7">
    <source>
        <dbReference type="ARBA" id="ARBA00022989"/>
    </source>
</evidence>
<organism evidence="15 16">
    <name type="scientific">Rugamonas rubra</name>
    <dbReference type="NCBI Taxonomy" id="758825"/>
    <lineage>
        <taxon>Bacteria</taxon>
        <taxon>Pseudomonadati</taxon>
        <taxon>Pseudomonadota</taxon>
        <taxon>Betaproteobacteria</taxon>
        <taxon>Burkholderiales</taxon>
        <taxon>Oxalobacteraceae</taxon>
        <taxon>Telluria group</taxon>
        <taxon>Rugamonas</taxon>
    </lineage>
</organism>
<name>A0A1I4R7L3_9BURK</name>
<dbReference type="Gene3D" id="1.10.287.950">
    <property type="entry name" value="Methyl-accepting chemotaxis protein"/>
    <property type="match status" value="1"/>
</dbReference>
<evidence type="ECO:0000259" key="13">
    <source>
        <dbReference type="PROSITE" id="PS50112"/>
    </source>
</evidence>
<evidence type="ECO:0000256" key="11">
    <source>
        <dbReference type="SAM" id="Phobius"/>
    </source>
</evidence>
<dbReference type="Pfam" id="PF08447">
    <property type="entry name" value="PAS_3"/>
    <property type="match status" value="1"/>
</dbReference>
<reference evidence="15 16" key="1">
    <citation type="submission" date="2016-10" db="EMBL/GenBank/DDBJ databases">
        <authorList>
            <person name="de Groot N.N."/>
        </authorList>
    </citation>
    <scope>NUCLEOTIDE SEQUENCE [LARGE SCALE GENOMIC DNA]</scope>
    <source>
        <strain evidence="15 16">ATCC 43154</strain>
    </source>
</reference>
<keyword evidence="6 11" id="KW-0812">Transmembrane</keyword>
<evidence type="ECO:0000256" key="5">
    <source>
        <dbReference type="ARBA" id="ARBA00022519"/>
    </source>
</evidence>
<dbReference type="Proteomes" id="UP000199470">
    <property type="component" value="Unassembled WGS sequence"/>
</dbReference>
<dbReference type="Gene3D" id="3.30.450.20">
    <property type="entry name" value="PAS domain"/>
    <property type="match status" value="1"/>
</dbReference>
<sequence length="534" mass="56394">MRLNNPVSNHEYVLDDGQTIVSTTDLQGNITYANPYFIEVSGYTEEELLGAPQNILRHPDMPQEAFADLWATIKSGLPWTGLVKNRCKNGDFYWVMANVTPTMEHGRPVGYMSVRTKPSREQVAAADQLYREIRAGNPKRLAIRQGRAVATGWRAGLAALAGLSLRRRIGLAMSLLLATLAILGAAATSSSAGWLGGLAAAAMLGVLALWYFLVQSIVAPLQGALNSIQAMAGGDLRADIHTERSDEIGQLLRSLRQLGVNLHSIIGDVRGNFVQMQSATREIATGNLDLSARTEAQAAALEQTASSMEQLASTVTQNTSHATQANIMANDATSIAENGGQIVVKVIETIADMSASSGRISDIIGIIDGIAFQTNILALNAAVEAARAGEQGRGFAVVATEVRSLAQRSAAAAREIKQLIDISAEKVKAGTQMANNAGGTMQDIIASIKDVKQVMSEIATASAEQGAGIAQVNQAVTQLDDVTQQNAALVEQAAAATAGLALQANKLMQALAVFKLKEHRAAPPSGARRLGNGR</sequence>
<dbReference type="PROSITE" id="PS50112">
    <property type="entry name" value="PAS"/>
    <property type="match status" value="1"/>
</dbReference>
<dbReference type="SUPFAM" id="SSF58104">
    <property type="entry name" value="Methyl-accepting chemotaxis protein (MCP) signaling domain"/>
    <property type="match status" value="1"/>
</dbReference>
<dbReference type="Pfam" id="PF00015">
    <property type="entry name" value="MCPsignal"/>
    <property type="match status" value="1"/>
</dbReference>
<dbReference type="InterPro" id="IPR004089">
    <property type="entry name" value="MCPsignal_dom"/>
</dbReference>
<keyword evidence="8 11" id="KW-0472">Membrane</keyword>
<feature type="domain" description="HAMP" evidence="14">
    <location>
        <begin position="215"/>
        <end position="267"/>
    </location>
</feature>
<keyword evidence="16" id="KW-1185">Reference proteome</keyword>
<dbReference type="SMART" id="SM00091">
    <property type="entry name" value="PAS"/>
    <property type="match status" value="1"/>
</dbReference>
<dbReference type="RefSeq" id="WP_093389687.1">
    <property type="nucleotide sequence ID" value="NZ_FOTW01000021.1"/>
</dbReference>
<dbReference type="GO" id="GO:0005886">
    <property type="term" value="C:plasma membrane"/>
    <property type="evidence" value="ECO:0007669"/>
    <property type="project" value="UniProtKB-SubCell"/>
</dbReference>
<dbReference type="NCBIfam" id="TIGR00229">
    <property type="entry name" value="sensory_box"/>
    <property type="match status" value="1"/>
</dbReference>
<keyword evidence="3" id="KW-0488">Methylation</keyword>
<dbReference type="FunFam" id="1.10.287.950:FF:000001">
    <property type="entry name" value="Methyl-accepting chemotaxis sensory transducer"/>
    <property type="match status" value="1"/>
</dbReference>
<dbReference type="InterPro" id="IPR003660">
    <property type="entry name" value="HAMP_dom"/>
</dbReference>
<evidence type="ECO:0000256" key="10">
    <source>
        <dbReference type="PROSITE-ProRule" id="PRU00284"/>
    </source>
</evidence>
<evidence type="ECO:0000256" key="6">
    <source>
        <dbReference type="ARBA" id="ARBA00022692"/>
    </source>
</evidence>
<dbReference type="PANTHER" id="PTHR43531:SF7">
    <property type="entry name" value="AEROTAXIS RECEPTOR"/>
    <property type="match status" value="1"/>
</dbReference>
<feature type="domain" description="PAS" evidence="13">
    <location>
        <begin position="13"/>
        <end position="50"/>
    </location>
</feature>
<dbReference type="SUPFAM" id="SSF55785">
    <property type="entry name" value="PYP-like sensor domain (PAS domain)"/>
    <property type="match status" value="1"/>
</dbReference>
<keyword evidence="2" id="KW-1003">Cell membrane</keyword>
<evidence type="ECO:0000259" key="12">
    <source>
        <dbReference type="PROSITE" id="PS50111"/>
    </source>
</evidence>
<dbReference type="STRING" id="758825.SAMN02982985_04234"/>
<dbReference type="PANTHER" id="PTHR43531">
    <property type="entry name" value="PROTEIN ICFG"/>
    <property type="match status" value="1"/>
</dbReference>
<evidence type="ECO:0000256" key="8">
    <source>
        <dbReference type="ARBA" id="ARBA00023136"/>
    </source>
</evidence>
<dbReference type="InterPro" id="IPR051310">
    <property type="entry name" value="MCP_chemotaxis"/>
</dbReference>
<dbReference type="SMART" id="SM00304">
    <property type="entry name" value="HAMP"/>
    <property type="match status" value="1"/>
</dbReference>
<dbReference type="CDD" id="cd00130">
    <property type="entry name" value="PAS"/>
    <property type="match status" value="1"/>
</dbReference>
<evidence type="ECO:0000256" key="3">
    <source>
        <dbReference type="ARBA" id="ARBA00022481"/>
    </source>
</evidence>
<feature type="transmembrane region" description="Helical" evidence="11">
    <location>
        <begin position="193"/>
        <end position="213"/>
    </location>
</feature>
<evidence type="ECO:0000256" key="2">
    <source>
        <dbReference type="ARBA" id="ARBA00022475"/>
    </source>
</evidence>
<dbReference type="InterPro" id="IPR004090">
    <property type="entry name" value="Chemotax_Me-accpt_rcpt"/>
</dbReference>
<keyword evidence="4" id="KW-0145">Chemotaxis</keyword>
<dbReference type="InterPro" id="IPR000014">
    <property type="entry name" value="PAS"/>
</dbReference>
<evidence type="ECO:0000313" key="15">
    <source>
        <dbReference type="EMBL" id="SFM48308.1"/>
    </source>
</evidence>
<dbReference type="PROSITE" id="PS50111">
    <property type="entry name" value="CHEMOTAXIS_TRANSDUC_2"/>
    <property type="match status" value="1"/>
</dbReference>
<evidence type="ECO:0000259" key="14">
    <source>
        <dbReference type="PROSITE" id="PS50885"/>
    </source>
</evidence>
<comment type="similarity">
    <text evidence="9">Belongs to the methyl-accepting chemotaxis (MCP) protein family.</text>
</comment>
<protein>
    <submittedName>
        <fullName evidence="15">Methyl-accepting chemotaxis sensory transducer with Pas/Pac sensor</fullName>
    </submittedName>
</protein>
<dbReference type="OrthoDB" id="9806477at2"/>
<evidence type="ECO:0000256" key="1">
    <source>
        <dbReference type="ARBA" id="ARBA00004429"/>
    </source>
</evidence>
<dbReference type="GO" id="GO:0007165">
    <property type="term" value="P:signal transduction"/>
    <property type="evidence" value="ECO:0007669"/>
    <property type="project" value="UniProtKB-KW"/>
</dbReference>
<dbReference type="GO" id="GO:0052131">
    <property type="term" value="P:positive aerotaxis"/>
    <property type="evidence" value="ECO:0007669"/>
    <property type="project" value="UniProtKB-ARBA"/>
</dbReference>
<dbReference type="InterPro" id="IPR035965">
    <property type="entry name" value="PAS-like_dom_sf"/>
</dbReference>
<dbReference type="SMART" id="SM00283">
    <property type="entry name" value="MA"/>
    <property type="match status" value="1"/>
</dbReference>
<keyword evidence="7 11" id="KW-1133">Transmembrane helix</keyword>
<dbReference type="CDD" id="cd06225">
    <property type="entry name" value="HAMP"/>
    <property type="match status" value="1"/>
</dbReference>
<gene>
    <name evidence="15" type="ORF">SAMN02982985_04234</name>
</gene>
<comment type="subcellular location">
    <subcellularLocation>
        <location evidence="1">Cell inner membrane</location>
        <topology evidence="1">Multi-pass membrane protein</topology>
    </subcellularLocation>
</comment>
<dbReference type="PRINTS" id="PR00260">
    <property type="entry name" value="CHEMTRNSDUCR"/>
</dbReference>
<accession>A0A1I4R7L3</accession>
<evidence type="ECO:0000256" key="4">
    <source>
        <dbReference type="ARBA" id="ARBA00022500"/>
    </source>
</evidence>
<dbReference type="GO" id="GO:0004888">
    <property type="term" value="F:transmembrane signaling receptor activity"/>
    <property type="evidence" value="ECO:0007669"/>
    <property type="project" value="InterPro"/>
</dbReference>
<dbReference type="AlphaFoldDB" id="A0A1I4R7L3"/>
<proteinExistence type="inferred from homology"/>
<dbReference type="Pfam" id="PF00672">
    <property type="entry name" value="HAMP"/>
    <property type="match status" value="1"/>
</dbReference>
<keyword evidence="5" id="KW-0997">Cell inner membrane</keyword>